<evidence type="ECO:0000256" key="4">
    <source>
        <dbReference type="ARBA" id="ARBA00023163"/>
    </source>
</evidence>
<keyword evidence="2" id="KW-0067">ATP-binding</keyword>
<keyword evidence="8" id="KW-0238">DNA-binding</keyword>
<dbReference type="InterPro" id="IPR002078">
    <property type="entry name" value="Sigma_54_int"/>
</dbReference>
<dbReference type="Pfam" id="PF02954">
    <property type="entry name" value="HTH_8"/>
    <property type="match status" value="1"/>
</dbReference>
<evidence type="ECO:0000256" key="3">
    <source>
        <dbReference type="ARBA" id="ARBA00023015"/>
    </source>
</evidence>
<keyword evidence="5" id="KW-0597">Phosphoprotein</keyword>
<dbReference type="GO" id="GO:0006355">
    <property type="term" value="P:regulation of DNA-templated transcription"/>
    <property type="evidence" value="ECO:0007669"/>
    <property type="project" value="InterPro"/>
</dbReference>
<accession>A0A8G2BVS8</accession>
<dbReference type="AlphaFoldDB" id="A0A8G2BVS8"/>
<dbReference type="RefSeq" id="WP_103983033.1">
    <property type="nucleotide sequence ID" value="NZ_FNVS01000006.1"/>
</dbReference>
<dbReference type="GO" id="GO:0005524">
    <property type="term" value="F:ATP binding"/>
    <property type="evidence" value="ECO:0007669"/>
    <property type="project" value="UniProtKB-KW"/>
</dbReference>
<feature type="domain" description="Sigma-54 factor interaction" evidence="6">
    <location>
        <begin position="135"/>
        <end position="360"/>
    </location>
</feature>
<keyword evidence="9" id="KW-1185">Reference proteome</keyword>
<evidence type="ECO:0000259" key="6">
    <source>
        <dbReference type="PROSITE" id="PS50045"/>
    </source>
</evidence>
<evidence type="ECO:0000256" key="5">
    <source>
        <dbReference type="PROSITE-ProRule" id="PRU00169"/>
    </source>
</evidence>
<dbReference type="Gene3D" id="3.40.50.2300">
    <property type="match status" value="1"/>
</dbReference>
<dbReference type="FunFam" id="3.40.50.300:FF:000006">
    <property type="entry name" value="DNA-binding transcriptional regulator NtrC"/>
    <property type="match status" value="1"/>
</dbReference>
<dbReference type="SMART" id="SM00382">
    <property type="entry name" value="AAA"/>
    <property type="match status" value="1"/>
</dbReference>
<dbReference type="SUPFAM" id="SSF46689">
    <property type="entry name" value="Homeodomain-like"/>
    <property type="match status" value="1"/>
</dbReference>
<gene>
    <name evidence="8" type="ORF">SAMN05444001_106140</name>
</gene>
<dbReference type="PROSITE" id="PS50110">
    <property type="entry name" value="RESPONSE_REGULATORY"/>
    <property type="match status" value="1"/>
</dbReference>
<dbReference type="PROSITE" id="PS00688">
    <property type="entry name" value="SIGMA54_INTERACT_3"/>
    <property type="match status" value="1"/>
</dbReference>
<dbReference type="InterPro" id="IPR025944">
    <property type="entry name" value="Sigma_54_int_dom_CS"/>
</dbReference>
<keyword evidence="4" id="KW-0804">Transcription</keyword>
<dbReference type="EMBL" id="FNVS01000006">
    <property type="protein sequence ID" value="SEF77190.1"/>
    <property type="molecule type" value="Genomic_DNA"/>
</dbReference>
<dbReference type="GO" id="GO:0043565">
    <property type="term" value="F:sequence-specific DNA binding"/>
    <property type="evidence" value="ECO:0007669"/>
    <property type="project" value="InterPro"/>
</dbReference>
<dbReference type="Gene3D" id="3.40.50.300">
    <property type="entry name" value="P-loop containing nucleotide triphosphate hydrolases"/>
    <property type="match status" value="1"/>
</dbReference>
<dbReference type="SUPFAM" id="SSF52172">
    <property type="entry name" value="CheY-like"/>
    <property type="match status" value="1"/>
</dbReference>
<dbReference type="SUPFAM" id="SSF52540">
    <property type="entry name" value="P-loop containing nucleoside triphosphate hydrolases"/>
    <property type="match status" value="1"/>
</dbReference>
<dbReference type="InterPro" id="IPR002197">
    <property type="entry name" value="HTH_Fis"/>
</dbReference>
<proteinExistence type="predicted"/>
<dbReference type="Proteomes" id="UP000236725">
    <property type="component" value="Unassembled WGS sequence"/>
</dbReference>
<dbReference type="PANTHER" id="PTHR32071">
    <property type="entry name" value="TRANSCRIPTIONAL REGULATORY PROTEIN"/>
    <property type="match status" value="1"/>
</dbReference>
<sequence length="436" mass="48714">MKKILIVEDNTALAYMIQKWLSREGYDTEIVSGEPSARKQVRKGDIDLILSDVRLPEGDGISLLEWIQKEKMDVPFIVMTGYASVPGAVKAIKLGAKDYLAKPVQMEELLDLLQEILQPSSSVRLEKKMLHERISPKAVEAERLAGKVAPFDIPVMICGANGTGKESIARIIHEGSYRRDKPFVAVNCGAVPKELASSLFFGHRKGAFTGADSDREGYFTMAKGGTLFLDEIGTVPAEIQTMLLRVLQENIYVPVGSNRELQADVRIVAATNEDMERAVRNGTFREDLFHRLAGFEIRQPLLSECPEDIIPLAEFFREKYSGELRQATTGFTPDARKLLLTYSWPGNVRELQNRIRRAVLLAEQPLIGIKDLNIEIQSGTPAVPSVIRPLRNSDDVERQSIIDALKKCGGHRKKAAELLNVNPATLYRKMKKYGLR</sequence>
<dbReference type="Pfam" id="PF00072">
    <property type="entry name" value="Response_reg"/>
    <property type="match status" value="1"/>
</dbReference>
<dbReference type="InterPro" id="IPR011006">
    <property type="entry name" value="CheY-like_superfamily"/>
</dbReference>
<dbReference type="Gene3D" id="1.10.10.60">
    <property type="entry name" value="Homeodomain-like"/>
    <property type="match status" value="1"/>
</dbReference>
<dbReference type="InterPro" id="IPR027417">
    <property type="entry name" value="P-loop_NTPase"/>
</dbReference>
<organism evidence="8 9">
    <name type="scientific">Parabacteroides chinchillae</name>
    <dbReference type="NCBI Taxonomy" id="871327"/>
    <lineage>
        <taxon>Bacteria</taxon>
        <taxon>Pseudomonadati</taxon>
        <taxon>Bacteroidota</taxon>
        <taxon>Bacteroidia</taxon>
        <taxon>Bacteroidales</taxon>
        <taxon>Tannerellaceae</taxon>
        <taxon>Parabacteroides</taxon>
    </lineage>
</organism>
<evidence type="ECO:0000313" key="8">
    <source>
        <dbReference type="EMBL" id="SEF77190.1"/>
    </source>
</evidence>
<dbReference type="Gene3D" id="1.10.8.60">
    <property type="match status" value="1"/>
</dbReference>
<evidence type="ECO:0000256" key="1">
    <source>
        <dbReference type="ARBA" id="ARBA00022741"/>
    </source>
</evidence>
<feature type="modified residue" description="4-aspartylphosphate" evidence="5">
    <location>
        <position position="52"/>
    </location>
</feature>
<dbReference type="InterPro" id="IPR003593">
    <property type="entry name" value="AAA+_ATPase"/>
</dbReference>
<dbReference type="PROSITE" id="PS50045">
    <property type="entry name" value="SIGMA54_INTERACT_4"/>
    <property type="match status" value="1"/>
</dbReference>
<dbReference type="SMART" id="SM00448">
    <property type="entry name" value="REC"/>
    <property type="match status" value="1"/>
</dbReference>
<evidence type="ECO:0000259" key="7">
    <source>
        <dbReference type="PROSITE" id="PS50110"/>
    </source>
</evidence>
<name>A0A8G2BVS8_9BACT</name>
<protein>
    <submittedName>
        <fullName evidence="8">DNA-binding transcriptional response regulator, NtrC family, contains REC, AAA-type ATPase, and a Fis-type DNA-binding domains</fullName>
    </submittedName>
</protein>
<evidence type="ECO:0000256" key="2">
    <source>
        <dbReference type="ARBA" id="ARBA00022840"/>
    </source>
</evidence>
<dbReference type="PRINTS" id="PR01590">
    <property type="entry name" value="HTHFIS"/>
</dbReference>
<evidence type="ECO:0000313" key="9">
    <source>
        <dbReference type="Proteomes" id="UP000236725"/>
    </source>
</evidence>
<dbReference type="Pfam" id="PF25601">
    <property type="entry name" value="AAA_lid_14"/>
    <property type="match status" value="1"/>
</dbReference>
<dbReference type="InterPro" id="IPR001789">
    <property type="entry name" value="Sig_transdc_resp-reg_receiver"/>
</dbReference>
<keyword evidence="3" id="KW-0805">Transcription regulation</keyword>
<dbReference type="GO" id="GO:0000160">
    <property type="term" value="P:phosphorelay signal transduction system"/>
    <property type="evidence" value="ECO:0007669"/>
    <property type="project" value="InterPro"/>
</dbReference>
<dbReference type="CDD" id="cd00156">
    <property type="entry name" value="REC"/>
    <property type="match status" value="1"/>
</dbReference>
<dbReference type="CDD" id="cd00009">
    <property type="entry name" value="AAA"/>
    <property type="match status" value="1"/>
</dbReference>
<reference evidence="8 9" key="1">
    <citation type="submission" date="2016-10" db="EMBL/GenBank/DDBJ databases">
        <authorList>
            <person name="Varghese N."/>
            <person name="Submissions S."/>
        </authorList>
    </citation>
    <scope>NUCLEOTIDE SEQUENCE [LARGE SCALE GENOMIC DNA]</scope>
    <source>
        <strain evidence="8 9">DSM 29073</strain>
    </source>
</reference>
<dbReference type="InterPro" id="IPR009057">
    <property type="entry name" value="Homeodomain-like_sf"/>
</dbReference>
<feature type="domain" description="Response regulatory" evidence="7">
    <location>
        <begin position="3"/>
        <end position="117"/>
    </location>
</feature>
<comment type="caution">
    <text evidence="8">The sequence shown here is derived from an EMBL/GenBank/DDBJ whole genome shotgun (WGS) entry which is preliminary data.</text>
</comment>
<dbReference type="InterPro" id="IPR058031">
    <property type="entry name" value="AAA_lid_NorR"/>
</dbReference>
<keyword evidence="1" id="KW-0547">Nucleotide-binding</keyword>
<dbReference type="Pfam" id="PF00158">
    <property type="entry name" value="Sigma54_activat"/>
    <property type="match status" value="1"/>
</dbReference>